<evidence type="ECO:0000256" key="2">
    <source>
        <dbReference type="ARBA" id="ARBA00024343"/>
    </source>
</evidence>
<dbReference type="GO" id="GO:0003700">
    <property type="term" value="F:DNA-binding transcription factor activity"/>
    <property type="evidence" value="ECO:0007669"/>
    <property type="project" value="InterPro"/>
</dbReference>
<reference evidence="3 4" key="1">
    <citation type="journal article" date="2014" name="Nat. Genet.">
        <title>Genome sequence of the hot pepper provides insights into the evolution of pungency in Capsicum species.</title>
        <authorList>
            <person name="Kim S."/>
            <person name="Park M."/>
            <person name="Yeom S.I."/>
            <person name="Kim Y.M."/>
            <person name="Lee J.M."/>
            <person name="Lee H.A."/>
            <person name="Seo E."/>
            <person name="Choi J."/>
            <person name="Cheong K."/>
            <person name="Kim K.T."/>
            <person name="Jung K."/>
            <person name="Lee G.W."/>
            <person name="Oh S.K."/>
            <person name="Bae C."/>
            <person name="Kim S.B."/>
            <person name="Lee H.Y."/>
            <person name="Kim S.Y."/>
            <person name="Kim M.S."/>
            <person name="Kang B.C."/>
            <person name="Jo Y.D."/>
            <person name="Yang H.B."/>
            <person name="Jeong H.J."/>
            <person name="Kang W.H."/>
            <person name="Kwon J.K."/>
            <person name="Shin C."/>
            <person name="Lim J.Y."/>
            <person name="Park J.H."/>
            <person name="Huh J.H."/>
            <person name="Kim J.S."/>
            <person name="Kim B.D."/>
            <person name="Cohen O."/>
            <person name="Paran I."/>
            <person name="Suh M.C."/>
            <person name="Lee S.B."/>
            <person name="Kim Y.K."/>
            <person name="Shin Y."/>
            <person name="Noh S.J."/>
            <person name="Park J."/>
            <person name="Seo Y.S."/>
            <person name="Kwon S.Y."/>
            <person name="Kim H.A."/>
            <person name="Park J.M."/>
            <person name="Kim H.J."/>
            <person name="Choi S.B."/>
            <person name="Bosland P.W."/>
            <person name="Reeves G."/>
            <person name="Jo S.H."/>
            <person name="Lee B.W."/>
            <person name="Cho H.T."/>
            <person name="Choi H.S."/>
            <person name="Lee M.S."/>
            <person name="Yu Y."/>
            <person name="Do Choi Y."/>
            <person name="Park B.S."/>
            <person name="van Deynze A."/>
            <person name="Ashrafi H."/>
            <person name="Hill T."/>
            <person name="Kim W.T."/>
            <person name="Pai H.S."/>
            <person name="Ahn H.K."/>
            <person name="Yeam I."/>
            <person name="Giovannoni J.J."/>
            <person name="Rose J.K."/>
            <person name="Sorensen I."/>
            <person name="Lee S.J."/>
            <person name="Kim R.W."/>
            <person name="Choi I.Y."/>
            <person name="Choi B.S."/>
            <person name="Lim J.S."/>
            <person name="Lee Y.H."/>
            <person name="Choi D."/>
        </authorList>
    </citation>
    <scope>NUCLEOTIDE SEQUENCE [LARGE SCALE GENOMIC DNA]</scope>
    <source>
        <strain evidence="4">cv. CM334</strain>
    </source>
</reference>
<dbReference type="PANTHER" id="PTHR31985">
    <property type="entry name" value="ETHYLENE-RESPONSIVE TRANSCRIPTION FACTOR ERF042-RELATED"/>
    <property type="match status" value="1"/>
</dbReference>
<organism evidence="3 4">
    <name type="scientific">Capsicum annuum</name>
    <name type="common">Capsicum pepper</name>
    <dbReference type="NCBI Taxonomy" id="4072"/>
    <lineage>
        <taxon>Eukaryota</taxon>
        <taxon>Viridiplantae</taxon>
        <taxon>Streptophyta</taxon>
        <taxon>Embryophyta</taxon>
        <taxon>Tracheophyta</taxon>
        <taxon>Spermatophyta</taxon>
        <taxon>Magnoliopsida</taxon>
        <taxon>eudicotyledons</taxon>
        <taxon>Gunneridae</taxon>
        <taxon>Pentapetalae</taxon>
        <taxon>asterids</taxon>
        <taxon>lamiids</taxon>
        <taxon>Solanales</taxon>
        <taxon>Solanaceae</taxon>
        <taxon>Solanoideae</taxon>
        <taxon>Capsiceae</taxon>
        <taxon>Capsicum</taxon>
    </lineage>
</organism>
<dbReference type="InterPro" id="IPR051032">
    <property type="entry name" value="AP2/ERF_TF_ERF_subfamily"/>
</dbReference>
<evidence type="ECO:0000313" key="4">
    <source>
        <dbReference type="Proteomes" id="UP000222542"/>
    </source>
</evidence>
<keyword evidence="4" id="KW-1185">Reference proteome</keyword>
<dbReference type="Gene3D" id="3.30.730.10">
    <property type="entry name" value="AP2/ERF domain"/>
    <property type="match status" value="1"/>
</dbReference>
<comment type="similarity">
    <text evidence="2">Belongs to the AP2/ERF transcription factor family. ERF subfamily.</text>
</comment>
<dbReference type="STRING" id="4072.A0A2G2ZI40"/>
<comment type="caution">
    <text evidence="3">The sequence shown here is derived from an EMBL/GenBank/DDBJ whole genome shotgun (WGS) entry which is preliminary data.</text>
</comment>
<dbReference type="AlphaFoldDB" id="A0A2G2ZI40"/>
<dbReference type="Gramene" id="PHT81604">
    <property type="protein sequence ID" value="PHT81604"/>
    <property type="gene ID" value="T459_14619"/>
</dbReference>
<gene>
    <name evidence="3" type="ORF">T459_14619</name>
</gene>
<accession>A0A2G2ZI40</accession>
<dbReference type="Proteomes" id="UP000222542">
    <property type="component" value="Unassembled WGS sequence"/>
</dbReference>
<keyword evidence="1" id="KW-0010">Activator</keyword>
<dbReference type="EMBL" id="AYRZ02000005">
    <property type="protein sequence ID" value="PHT81604.1"/>
    <property type="molecule type" value="Genomic_DNA"/>
</dbReference>
<sequence>MAARAYDVSAYCLKGCNAQLNFPDEIERLPWPVTFGHRDIQAAAAMAASE</sequence>
<dbReference type="PANTHER" id="PTHR31985:SF151">
    <property type="entry name" value="ETHYLENE-RESPONSIVE TRANSCRIPTION FACTOR ERF023"/>
    <property type="match status" value="1"/>
</dbReference>
<dbReference type="InterPro" id="IPR036955">
    <property type="entry name" value="AP2/ERF_dom_sf"/>
</dbReference>
<evidence type="ECO:0008006" key="5">
    <source>
        <dbReference type="Google" id="ProtNLM"/>
    </source>
</evidence>
<protein>
    <recommendedName>
        <fullName evidence="5">AP2/ERF domain-containing protein</fullName>
    </recommendedName>
</protein>
<proteinExistence type="inferred from homology"/>
<name>A0A2G2ZI40_CAPAN</name>
<evidence type="ECO:0000256" key="1">
    <source>
        <dbReference type="ARBA" id="ARBA00023159"/>
    </source>
</evidence>
<evidence type="ECO:0000313" key="3">
    <source>
        <dbReference type="EMBL" id="PHT81604.1"/>
    </source>
</evidence>
<reference evidence="3 4" key="2">
    <citation type="journal article" date="2017" name="Genome Biol.">
        <title>New reference genome sequences of hot pepper reveal the massive evolution of plant disease-resistance genes by retroduplication.</title>
        <authorList>
            <person name="Kim S."/>
            <person name="Park J."/>
            <person name="Yeom S.I."/>
            <person name="Kim Y.M."/>
            <person name="Seo E."/>
            <person name="Kim K.T."/>
            <person name="Kim M.S."/>
            <person name="Lee J.M."/>
            <person name="Cheong K."/>
            <person name="Shin H.S."/>
            <person name="Kim S.B."/>
            <person name="Han K."/>
            <person name="Lee J."/>
            <person name="Park M."/>
            <person name="Lee H.A."/>
            <person name="Lee H.Y."/>
            <person name="Lee Y."/>
            <person name="Oh S."/>
            <person name="Lee J.H."/>
            <person name="Choi E."/>
            <person name="Choi E."/>
            <person name="Lee S.E."/>
            <person name="Jeon J."/>
            <person name="Kim H."/>
            <person name="Choi G."/>
            <person name="Song H."/>
            <person name="Lee J."/>
            <person name="Lee S.C."/>
            <person name="Kwon J.K."/>
            <person name="Lee H.Y."/>
            <person name="Koo N."/>
            <person name="Hong Y."/>
            <person name="Kim R.W."/>
            <person name="Kang W.H."/>
            <person name="Huh J.H."/>
            <person name="Kang B.C."/>
            <person name="Yang T.J."/>
            <person name="Lee Y.H."/>
            <person name="Bennetzen J.L."/>
            <person name="Choi D."/>
        </authorList>
    </citation>
    <scope>NUCLEOTIDE SEQUENCE [LARGE SCALE GENOMIC DNA]</scope>
    <source>
        <strain evidence="4">cv. CM334</strain>
    </source>
</reference>